<evidence type="ECO:0000256" key="6">
    <source>
        <dbReference type="ARBA" id="ARBA00022989"/>
    </source>
</evidence>
<keyword evidence="6 8" id="KW-1133">Transmembrane helix</keyword>
<comment type="caution">
    <text evidence="9">The sequence shown here is derived from an EMBL/GenBank/DDBJ whole genome shotgun (WGS) entry which is preliminary data.</text>
</comment>
<dbReference type="Proteomes" id="UP001239909">
    <property type="component" value="Unassembled WGS sequence"/>
</dbReference>
<dbReference type="InterPro" id="IPR004776">
    <property type="entry name" value="Mem_transp_PIN-like"/>
</dbReference>
<evidence type="ECO:0000313" key="10">
    <source>
        <dbReference type="Proteomes" id="UP001239909"/>
    </source>
</evidence>
<comment type="subcellular location">
    <subcellularLocation>
        <location evidence="1">Cell membrane</location>
        <topology evidence="1">Multi-pass membrane protein</topology>
    </subcellularLocation>
</comment>
<dbReference type="PANTHER" id="PTHR36838:SF3">
    <property type="entry name" value="TRANSPORTER AUXIN EFFLUX CARRIER EC FAMILY"/>
    <property type="match status" value="1"/>
</dbReference>
<evidence type="ECO:0000256" key="2">
    <source>
        <dbReference type="ARBA" id="ARBA00010145"/>
    </source>
</evidence>
<keyword evidence="4" id="KW-1003">Cell membrane</keyword>
<dbReference type="Gene3D" id="1.20.1530.20">
    <property type="match status" value="1"/>
</dbReference>
<feature type="transmembrane region" description="Helical" evidence="8">
    <location>
        <begin position="289"/>
        <end position="309"/>
    </location>
</feature>
<evidence type="ECO:0000256" key="8">
    <source>
        <dbReference type="SAM" id="Phobius"/>
    </source>
</evidence>
<keyword evidence="3" id="KW-0813">Transport</keyword>
<feature type="transmembrane region" description="Helical" evidence="8">
    <location>
        <begin position="228"/>
        <end position="250"/>
    </location>
</feature>
<evidence type="ECO:0000256" key="5">
    <source>
        <dbReference type="ARBA" id="ARBA00022692"/>
    </source>
</evidence>
<protein>
    <submittedName>
        <fullName evidence="9">AEC family transporter</fullName>
    </submittedName>
</protein>
<keyword evidence="7 8" id="KW-0472">Membrane</keyword>
<feature type="transmembrane region" description="Helical" evidence="8">
    <location>
        <begin position="31"/>
        <end position="53"/>
    </location>
</feature>
<keyword evidence="5 8" id="KW-0812">Transmembrane</keyword>
<feature type="transmembrane region" description="Helical" evidence="8">
    <location>
        <begin position="6"/>
        <end position="24"/>
    </location>
</feature>
<keyword evidence="10" id="KW-1185">Reference proteome</keyword>
<organism evidence="9 10">
    <name type="scientific">Paralimibaculum aggregatum</name>
    <dbReference type="NCBI Taxonomy" id="3036245"/>
    <lineage>
        <taxon>Bacteria</taxon>
        <taxon>Pseudomonadati</taxon>
        <taxon>Pseudomonadota</taxon>
        <taxon>Alphaproteobacteria</taxon>
        <taxon>Rhodobacterales</taxon>
        <taxon>Paracoccaceae</taxon>
        <taxon>Paralimibaculum</taxon>
    </lineage>
</organism>
<evidence type="ECO:0000256" key="3">
    <source>
        <dbReference type="ARBA" id="ARBA00022448"/>
    </source>
</evidence>
<feature type="transmembrane region" description="Helical" evidence="8">
    <location>
        <begin position="99"/>
        <end position="119"/>
    </location>
</feature>
<feature type="transmembrane region" description="Helical" evidence="8">
    <location>
        <begin position="256"/>
        <end position="277"/>
    </location>
</feature>
<reference evidence="9 10" key="1">
    <citation type="submission" date="2023-04" db="EMBL/GenBank/DDBJ databases">
        <title>Marinoamorphus aggregata gen. nov., sp. Nov., isolate from tissue of brittle star Ophioplocus japonicus.</title>
        <authorList>
            <person name="Kawano K."/>
            <person name="Sawayama S."/>
            <person name="Nakagawa S."/>
        </authorList>
    </citation>
    <scope>NUCLEOTIDE SEQUENCE [LARGE SCALE GENOMIC DNA]</scope>
    <source>
        <strain evidence="9 10">NKW23</strain>
    </source>
</reference>
<name>A0ABQ6LI02_9RHOB</name>
<dbReference type="EMBL" id="BSYI01000014">
    <property type="protein sequence ID" value="GMG82922.1"/>
    <property type="molecule type" value="Genomic_DNA"/>
</dbReference>
<evidence type="ECO:0000313" key="9">
    <source>
        <dbReference type="EMBL" id="GMG82922.1"/>
    </source>
</evidence>
<gene>
    <name evidence="9" type="ORF">LNKW23_21350</name>
</gene>
<evidence type="ECO:0000256" key="7">
    <source>
        <dbReference type="ARBA" id="ARBA00023136"/>
    </source>
</evidence>
<feature type="transmembrane region" description="Helical" evidence="8">
    <location>
        <begin position="196"/>
        <end position="216"/>
    </location>
</feature>
<feature type="transmembrane region" description="Helical" evidence="8">
    <location>
        <begin position="159"/>
        <end position="184"/>
    </location>
</feature>
<feature type="transmembrane region" description="Helical" evidence="8">
    <location>
        <begin position="125"/>
        <end position="147"/>
    </location>
</feature>
<comment type="similarity">
    <text evidence="2">Belongs to the auxin efflux carrier (TC 2.A.69) family.</text>
</comment>
<proteinExistence type="inferred from homology"/>
<dbReference type="InterPro" id="IPR038770">
    <property type="entry name" value="Na+/solute_symporter_sf"/>
</dbReference>
<dbReference type="Pfam" id="PF03547">
    <property type="entry name" value="Mem_trans"/>
    <property type="match status" value="2"/>
</dbReference>
<evidence type="ECO:0000256" key="1">
    <source>
        <dbReference type="ARBA" id="ARBA00004651"/>
    </source>
</evidence>
<dbReference type="PANTHER" id="PTHR36838">
    <property type="entry name" value="AUXIN EFFLUX CARRIER FAMILY PROTEIN"/>
    <property type="match status" value="1"/>
</dbReference>
<dbReference type="RefSeq" id="WP_285671713.1">
    <property type="nucleotide sequence ID" value="NZ_BSYI01000014.1"/>
</dbReference>
<accession>A0ABQ6LI02</accession>
<sequence length="326" mass="33762">MLEIVSLIIPFFGLIAIGFATARIKPQPIEALAWLNIFIVYIALPALFIKLLATTPVEDLTNWSFVLTTVGVTFGILAFTFAIALVATGGNIAEATVQGLAGGYGNIGYMGPGLAILAFGEQAAVPVALIFCFENMMHFALAPAMMAMSGARRGGIGQLVLDVIAKIALHPFILATAVGVGLAFADAALPDPVQRLIDYLAQAAAPCALFAMGVTLALRPVKRVPLGLVYIVPIKLVLHPAAMFVALSMVGGVDPAWMLTAVLLASLPTATNVFVIAQQYGVWIERASATVLATTVLSVATVSVLLYALKAGYLSGGGIAVAPLGG</sequence>
<feature type="transmembrane region" description="Helical" evidence="8">
    <location>
        <begin position="65"/>
        <end position="87"/>
    </location>
</feature>
<evidence type="ECO:0000256" key="4">
    <source>
        <dbReference type="ARBA" id="ARBA00022475"/>
    </source>
</evidence>